<dbReference type="GO" id="GO:0004333">
    <property type="term" value="F:fumarate hydratase activity"/>
    <property type="evidence" value="ECO:0007669"/>
    <property type="project" value="UniProtKB-EC"/>
</dbReference>
<organism evidence="4 5">
    <name type="scientific">Cloacimonas acidaminovorans (strain Evry)</name>
    <dbReference type="NCBI Taxonomy" id="459349"/>
    <lineage>
        <taxon>Bacteria</taxon>
        <taxon>Pseudomonadati</taxon>
        <taxon>Candidatus Cloacimonadota</taxon>
        <taxon>Candidatus Cloacimonadia</taxon>
        <taxon>Candidatus Cloacimonadales</taxon>
        <taxon>Candidatus Cloacimonadaceae</taxon>
        <taxon>Candidatus Cloacimonas</taxon>
    </lineage>
</organism>
<dbReference type="RefSeq" id="WP_015423802.1">
    <property type="nucleotide sequence ID" value="NC_020449.1"/>
</dbReference>
<comment type="similarity">
    <text evidence="1">Belongs to the class-I fumarase family.</text>
</comment>
<keyword evidence="2 4" id="KW-0456">Lyase</keyword>
<dbReference type="EC" id="4.2.1.32" evidence="4"/>
<gene>
    <name evidence="4" type="ordered locus">CLOAM0023</name>
</gene>
<feature type="domain" description="Fe-S hydro-lyase tartrate dehydratase beta-type catalytic" evidence="3">
    <location>
        <begin position="13"/>
        <end position="166"/>
    </location>
</feature>
<dbReference type="STRING" id="459349.CLOAM0023"/>
<proteinExistence type="inferred from homology"/>
<dbReference type="eggNOG" id="COG1838">
    <property type="taxonomic scope" value="Bacteria"/>
</dbReference>
<evidence type="ECO:0000259" key="3">
    <source>
        <dbReference type="Pfam" id="PF05683"/>
    </source>
</evidence>
<dbReference type="SUPFAM" id="SSF117457">
    <property type="entry name" value="FumA C-terminal domain-like"/>
    <property type="match status" value="1"/>
</dbReference>
<dbReference type="NCBIfam" id="TIGR00723">
    <property type="entry name" value="ttdB_fumA_fumB"/>
    <property type="match status" value="1"/>
</dbReference>
<evidence type="ECO:0000313" key="4">
    <source>
        <dbReference type="EMBL" id="CAO79941.1"/>
    </source>
</evidence>
<dbReference type="Gene3D" id="3.20.130.10">
    <property type="entry name" value="Fe-S hydro-lyase, tartrate dehydratase beta-type, catalytic domain"/>
    <property type="match status" value="1"/>
</dbReference>
<dbReference type="InterPro" id="IPR004647">
    <property type="entry name" value="Fe-S_hydro-lyase_TtdB-typ_cat"/>
</dbReference>
<evidence type="ECO:0000256" key="1">
    <source>
        <dbReference type="ARBA" id="ARBA00008876"/>
    </source>
</evidence>
<dbReference type="KEGG" id="caci:CLOAM0023"/>
<protein>
    <submittedName>
        <fullName evidence="4">Tartrate dehydratase beta subunit (TtdB)/fumarate hydratase class I, beta chain (C-terminal)</fullName>
        <ecNumber evidence="4">4.2.1.2</ecNumber>
        <ecNumber evidence="4">4.2.1.32</ecNumber>
    </submittedName>
</protein>
<dbReference type="HOGENOM" id="CLU_098588_2_0_0"/>
<dbReference type="InterPro" id="IPR036660">
    <property type="entry name" value="Fe-S_hydroAse_TtdB_cat_sf"/>
</dbReference>
<accession>B0VIF2</accession>
<keyword evidence="5" id="KW-1185">Reference proteome</keyword>
<sequence>MKTYRFTLPLCPADIAPLHISDKVLLTGCLFTARDVAHKRMVDILKRGEKLPLNLAETTLFYCGPSPARPGNICGAIGPTTSSRMDIYTPLLIQNGLRVMIGKGERSIEVQKAIMDFGAIYFVMPGGISAYLSQHIVSCETFLWQELGPEAIHKLWVQDIPVYVAIK</sequence>
<dbReference type="EC" id="4.2.1.2" evidence="4"/>
<dbReference type="OrthoDB" id="9798978at2"/>
<dbReference type="AlphaFoldDB" id="B0VIF2"/>
<dbReference type="PANTHER" id="PTHR43351">
    <property type="entry name" value="L(+)-TARTRATE DEHYDRATASE SUBUNIT BETA"/>
    <property type="match status" value="1"/>
</dbReference>
<evidence type="ECO:0000313" key="5">
    <source>
        <dbReference type="Proteomes" id="UP000002019"/>
    </source>
</evidence>
<name>B0VIF2_CLOAI</name>
<dbReference type="GO" id="GO:0008730">
    <property type="term" value="F:L(+)-tartrate dehydratase activity"/>
    <property type="evidence" value="ECO:0007669"/>
    <property type="project" value="UniProtKB-EC"/>
</dbReference>
<dbReference type="EMBL" id="CU466930">
    <property type="protein sequence ID" value="CAO79941.1"/>
    <property type="molecule type" value="Genomic_DNA"/>
</dbReference>
<reference evidence="4 5" key="1">
    <citation type="journal article" date="2008" name="J. Bacteriol.">
        <title>'Candidatus Cloacamonas acidaminovorans': genome sequence reconstruction provides a first glimpse of a new bacterial division.</title>
        <authorList>
            <person name="Pelletier E."/>
            <person name="Kreimeyer A."/>
            <person name="Bocs S."/>
            <person name="Rouy Z."/>
            <person name="Gyapay G."/>
            <person name="Chouari R."/>
            <person name="Riviere D."/>
            <person name="Ganesan A."/>
            <person name="Daegelen P."/>
            <person name="Sghir A."/>
            <person name="Cohen G.N."/>
            <person name="Medigue C."/>
            <person name="Weissenbach J."/>
            <person name="Le Paslier D."/>
        </authorList>
    </citation>
    <scope>NUCLEOTIDE SEQUENCE [LARGE SCALE GENOMIC DNA]</scope>
    <source>
        <strain evidence="5">Evry</strain>
    </source>
</reference>
<evidence type="ECO:0000256" key="2">
    <source>
        <dbReference type="ARBA" id="ARBA00023239"/>
    </source>
</evidence>
<dbReference type="Proteomes" id="UP000002019">
    <property type="component" value="Chromosome"/>
</dbReference>
<dbReference type="PANTHER" id="PTHR43351:SF2">
    <property type="entry name" value="L(+)-TARTRATE DEHYDRATASE SUBUNIT BETA-RELATED"/>
    <property type="match status" value="1"/>
</dbReference>
<dbReference type="Pfam" id="PF05683">
    <property type="entry name" value="Fumerase_C"/>
    <property type="match status" value="1"/>
</dbReference>